<keyword evidence="7" id="KW-0568">Pathogenesis-related protein</keyword>
<evidence type="ECO:0008006" key="12">
    <source>
        <dbReference type="Google" id="ProtNLM"/>
    </source>
</evidence>
<feature type="region of interest" description="Disordered" evidence="8">
    <location>
        <begin position="339"/>
        <end position="395"/>
    </location>
</feature>
<keyword evidence="4" id="KW-0611">Plant defense</keyword>
<dbReference type="PANTHER" id="PTHR31942:SF53">
    <property type="entry name" value="MLO-LIKE PROTEIN 5-RELATED"/>
    <property type="match status" value="1"/>
</dbReference>
<comment type="similarity">
    <text evidence="2">Belongs to the MLO family.</text>
</comment>
<keyword evidence="3 9" id="KW-0812">Transmembrane</keyword>
<dbReference type="GO" id="GO:0006952">
    <property type="term" value="P:defense response"/>
    <property type="evidence" value="ECO:0007669"/>
    <property type="project" value="UniProtKB-KW"/>
</dbReference>
<comment type="caution">
    <text evidence="10">The sequence shown here is derived from an EMBL/GenBank/DDBJ whole genome shotgun (WGS) entry which is preliminary data.</text>
</comment>
<comment type="subcellular location">
    <subcellularLocation>
        <location evidence="1">Membrane</location>
        <topology evidence="1">Multi-pass membrane protein</topology>
    </subcellularLocation>
</comment>
<evidence type="ECO:0000256" key="9">
    <source>
        <dbReference type="SAM" id="Phobius"/>
    </source>
</evidence>
<evidence type="ECO:0000313" key="10">
    <source>
        <dbReference type="EMBL" id="KAK4753069.1"/>
    </source>
</evidence>
<evidence type="ECO:0000256" key="5">
    <source>
        <dbReference type="ARBA" id="ARBA00022989"/>
    </source>
</evidence>
<accession>A0AAN7JSI2</accession>
<dbReference type="Pfam" id="PF03094">
    <property type="entry name" value="Mlo"/>
    <property type="match status" value="2"/>
</dbReference>
<feature type="transmembrane region" description="Helical" evidence="9">
    <location>
        <begin position="18"/>
        <end position="42"/>
    </location>
</feature>
<dbReference type="EMBL" id="JAXIOK010000016">
    <property type="protein sequence ID" value="KAK4753069.1"/>
    <property type="molecule type" value="Genomic_DNA"/>
</dbReference>
<evidence type="ECO:0000256" key="8">
    <source>
        <dbReference type="SAM" id="MobiDB-lite"/>
    </source>
</evidence>
<protein>
    <recommendedName>
        <fullName evidence="12">MLO-like protein</fullName>
    </recommendedName>
</protein>
<sequence>MAGGETSGARELDQTPTWAVSAVCAIIVLISILLEKVLHLIAELFQKKKKKHMLEALEKLKSELMVLGFISLLLTFGQSYIATVCISEHIADTMLPCPLRVSRSGHSAAEGGAEKGAGIGGGGGDDHGESEHHRRLLWYDRRVLAADSPSKGCKPGYAQMISVHGLHQLHIFIFFLAVFHVVYSAITMALGRLKIRGWKEWEQENDADEGYLNGLLLSPILPVSPQGRLLDHAPWIRHGWDLMFYLSILPLVNAFEITYFFWIWYEFGLRSCFNKNFNLAMVRVALGIVAEVVCSYITLPLYALVTQMGSTMKRSIFDEQTSKALMQWHMKAVQKKNETKLGDSPVHSPMKARLRGGKGGSIEDAANITASVDVPGQEQQQHNQGYHEHDLLTGP</sequence>
<evidence type="ECO:0000256" key="7">
    <source>
        <dbReference type="ARBA" id="ARBA00023265"/>
    </source>
</evidence>
<feature type="region of interest" description="Disordered" evidence="8">
    <location>
        <begin position="106"/>
        <end position="130"/>
    </location>
</feature>
<name>A0AAN7JSI2_9MYRT</name>
<dbReference type="GO" id="GO:0016020">
    <property type="term" value="C:membrane"/>
    <property type="evidence" value="ECO:0007669"/>
    <property type="project" value="UniProtKB-SubCell"/>
</dbReference>
<gene>
    <name evidence="10" type="ORF">SAY87_021867</name>
</gene>
<evidence type="ECO:0000256" key="3">
    <source>
        <dbReference type="ARBA" id="ARBA00022692"/>
    </source>
</evidence>
<dbReference type="AlphaFoldDB" id="A0AAN7JSI2"/>
<evidence type="ECO:0000313" key="11">
    <source>
        <dbReference type="Proteomes" id="UP001345219"/>
    </source>
</evidence>
<feature type="transmembrane region" description="Helical" evidence="9">
    <location>
        <begin position="284"/>
        <end position="305"/>
    </location>
</feature>
<keyword evidence="6 9" id="KW-0472">Membrane</keyword>
<feature type="transmembrane region" description="Helical" evidence="9">
    <location>
        <begin position="63"/>
        <end position="81"/>
    </location>
</feature>
<feature type="compositionally biased region" description="Basic and acidic residues" evidence="8">
    <location>
        <begin position="385"/>
        <end position="395"/>
    </location>
</feature>
<organism evidence="10 11">
    <name type="scientific">Trapa incisa</name>
    <dbReference type="NCBI Taxonomy" id="236973"/>
    <lineage>
        <taxon>Eukaryota</taxon>
        <taxon>Viridiplantae</taxon>
        <taxon>Streptophyta</taxon>
        <taxon>Embryophyta</taxon>
        <taxon>Tracheophyta</taxon>
        <taxon>Spermatophyta</taxon>
        <taxon>Magnoliopsida</taxon>
        <taxon>eudicotyledons</taxon>
        <taxon>Gunneridae</taxon>
        <taxon>Pentapetalae</taxon>
        <taxon>rosids</taxon>
        <taxon>malvids</taxon>
        <taxon>Myrtales</taxon>
        <taxon>Lythraceae</taxon>
        <taxon>Trapa</taxon>
    </lineage>
</organism>
<dbReference type="Proteomes" id="UP001345219">
    <property type="component" value="Chromosome 16"/>
</dbReference>
<keyword evidence="11" id="KW-1185">Reference proteome</keyword>
<evidence type="ECO:0000256" key="6">
    <source>
        <dbReference type="ARBA" id="ARBA00023136"/>
    </source>
</evidence>
<keyword evidence="5 9" id="KW-1133">Transmembrane helix</keyword>
<reference evidence="10 11" key="1">
    <citation type="journal article" date="2023" name="Hortic Res">
        <title>Pangenome of water caltrop reveals structural variations and asymmetric subgenome divergence after allopolyploidization.</title>
        <authorList>
            <person name="Zhang X."/>
            <person name="Chen Y."/>
            <person name="Wang L."/>
            <person name="Yuan Y."/>
            <person name="Fang M."/>
            <person name="Shi L."/>
            <person name="Lu R."/>
            <person name="Comes H.P."/>
            <person name="Ma Y."/>
            <person name="Chen Y."/>
            <person name="Huang G."/>
            <person name="Zhou Y."/>
            <person name="Zheng Z."/>
            <person name="Qiu Y."/>
        </authorList>
    </citation>
    <scope>NUCLEOTIDE SEQUENCE [LARGE SCALE GENOMIC DNA]</scope>
    <source>
        <tissue evidence="10">Roots</tissue>
    </source>
</reference>
<dbReference type="InterPro" id="IPR004326">
    <property type="entry name" value="Mlo"/>
</dbReference>
<dbReference type="PANTHER" id="PTHR31942">
    <property type="entry name" value="MLO-LIKE PROTEIN 1"/>
    <property type="match status" value="1"/>
</dbReference>
<evidence type="ECO:0000256" key="4">
    <source>
        <dbReference type="ARBA" id="ARBA00022821"/>
    </source>
</evidence>
<evidence type="ECO:0000256" key="2">
    <source>
        <dbReference type="ARBA" id="ARBA00006574"/>
    </source>
</evidence>
<proteinExistence type="inferred from homology"/>
<evidence type="ECO:0000256" key="1">
    <source>
        <dbReference type="ARBA" id="ARBA00004141"/>
    </source>
</evidence>
<feature type="transmembrane region" description="Helical" evidence="9">
    <location>
        <begin position="242"/>
        <end position="264"/>
    </location>
</feature>
<feature type="transmembrane region" description="Helical" evidence="9">
    <location>
        <begin position="169"/>
        <end position="190"/>
    </location>
</feature>
<feature type="compositionally biased region" description="Gly residues" evidence="8">
    <location>
        <begin position="114"/>
        <end position="123"/>
    </location>
</feature>